<dbReference type="OrthoDB" id="9810331at2"/>
<dbReference type="Pfam" id="PF01782">
    <property type="entry name" value="RimM"/>
    <property type="match status" value="1"/>
</dbReference>
<dbReference type="NCBIfam" id="TIGR02273">
    <property type="entry name" value="16S_RimM"/>
    <property type="match status" value="1"/>
</dbReference>
<dbReference type="GeneID" id="60059999"/>
<dbReference type="SUPFAM" id="SSF50346">
    <property type="entry name" value="PRC-barrel domain"/>
    <property type="match status" value="1"/>
</dbReference>
<keyword evidence="1" id="KW-0690">Ribosome biogenesis</keyword>
<evidence type="ECO:0000256" key="1">
    <source>
        <dbReference type="HAMAP-Rule" id="MF_00014"/>
    </source>
</evidence>
<feature type="domain" description="RimM N-terminal" evidence="2">
    <location>
        <begin position="5"/>
        <end position="87"/>
    </location>
</feature>
<dbReference type="Proteomes" id="UP000487649">
    <property type="component" value="Unassembled WGS sequence"/>
</dbReference>
<dbReference type="Gene3D" id="2.30.30.240">
    <property type="entry name" value="PRC-barrel domain"/>
    <property type="match status" value="1"/>
</dbReference>
<dbReference type="GO" id="GO:0006364">
    <property type="term" value="P:rRNA processing"/>
    <property type="evidence" value="ECO:0007669"/>
    <property type="project" value="UniProtKB-UniRule"/>
</dbReference>
<comment type="subunit">
    <text evidence="1">Binds ribosomal protein uS19.</text>
</comment>
<evidence type="ECO:0000313" key="5">
    <source>
        <dbReference type="Proteomes" id="UP000487649"/>
    </source>
</evidence>
<keyword evidence="1" id="KW-0963">Cytoplasm</keyword>
<dbReference type="GO" id="GO:0043022">
    <property type="term" value="F:ribosome binding"/>
    <property type="evidence" value="ECO:0007669"/>
    <property type="project" value="InterPro"/>
</dbReference>
<dbReference type="PANTHER" id="PTHR33692:SF1">
    <property type="entry name" value="RIBOSOME MATURATION FACTOR RIMM"/>
    <property type="match status" value="1"/>
</dbReference>
<evidence type="ECO:0000313" key="4">
    <source>
        <dbReference type="EMBL" id="MTK20809.1"/>
    </source>
</evidence>
<dbReference type="InterPro" id="IPR056792">
    <property type="entry name" value="PRC_RimM"/>
</dbReference>
<dbReference type="EMBL" id="WMQE01000008">
    <property type="protein sequence ID" value="MTK20809.1"/>
    <property type="molecule type" value="Genomic_DNA"/>
</dbReference>
<dbReference type="RefSeq" id="WP_006783790.1">
    <property type="nucleotide sequence ID" value="NZ_CABJBH010000008.1"/>
</dbReference>
<keyword evidence="1" id="KW-0143">Chaperone</keyword>
<comment type="similarity">
    <text evidence="1">Belongs to the RimM family.</text>
</comment>
<dbReference type="InterPro" id="IPR011033">
    <property type="entry name" value="PRC_barrel-like_sf"/>
</dbReference>
<dbReference type="Gene3D" id="2.40.30.60">
    <property type="entry name" value="RimM"/>
    <property type="match status" value="1"/>
</dbReference>
<dbReference type="InterPro" id="IPR009000">
    <property type="entry name" value="Transl_B-barrel_sf"/>
</dbReference>
<protein>
    <recommendedName>
        <fullName evidence="1">Ribosome maturation factor RimM</fullName>
    </recommendedName>
</protein>
<organism evidence="4 5">
    <name type="scientific">Turicibacter sanguinis</name>
    <dbReference type="NCBI Taxonomy" id="154288"/>
    <lineage>
        <taxon>Bacteria</taxon>
        <taxon>Bacillati</taxon>
        <taxon>Bacillota</taxon>
        <taxon>Erysipelotrichia</taxon>
        <taxon>Erysipelotrichales</taxon>
        <taxon>Turicibacteraceae</taxon>
        <taxon>Turicibacter</taxon>
    </lineage>
</organism>
<comment type="domain">
    <text evidence="1">The PRC barrel domain binds ribosomal protein uS19.</text>
</comment>
<reference evidence="4 5" key="1">
    <citation type="journal article" date="2019" name="Nat. Med.">
        <title>A library of human gut bacterial isolates paired with longitudinal multiomics data enables mechanistic microbiome research.</title>
        <authorList>
            <person name="Poyet M."/>
            <person name="Groussin M."/>
            <person name="Gibbons S.M."/>
            <person name="Avila-Pacheco J."/>
            <person name="Jiang X."/>
            <person name="Kearney S.M."/>
            <person name="Perrotta A.R."/>
            <person name="Berdy B."/>
            <person name="Zhao S."/>
            <person name="Lieberman T.D."/>
            <person name="Swanson P.K."/>
            <person name="Smith M."/>
            <person name="Roesemann S."/>
            <person name="Alexander J.E."/>
            <person name="Rich S.A."/>
            <person name="Livny J."/>
            <person name="Vlamakis H."/>
            <person name="Clish C."/>
            <person name="Bullock K."/>
            <person name="Deik A."/>
            <person name="Scott J."/>
            <person name="Pierce K.A."/>
            <person name="Xavier R.J."/>
            <person name="Alm E.J."/>
        </authorList>
    </citation>
    <scope>NUCLEOTIDE SEQUENCE [LARGE SCALE GENOMIC DNA]</scope>
    <source>
        <strain evidence="4 5">BIOML-A198</strain>
    </source>
</reference>
<comment type="function">
    <text evidence="1">An accessory protein needed during the final step in the assembly of 30S ribosomal subunit, possibly for assembly of the head region. Essential for efficient processing of 16S rRNA. May be needed both before and after RbfA during the maturation of 16S rRNA. It has affinity for free ribosomal 30S subunits but not for 70S ribosomes.</text>
</comment>
<keyword evidence="1" id="KW-0698">rRNA processing</keyword>
<accession>A0A173R2Q9</accession>
<feature type="domain" description="Ribosome maturation factor RimM PRC barrel" evidence="3">
    <location>
        <begin position="100"/>
        <end position="166"/>
    </location>
</feature>
<dbReference type="InterPro" id="IPR036976">
    <property type="entry name" value="RimM_N_sf"/>
</dbReference>
<dbReference type="HAMAP" id="MF_00014">
    <property type="entry name" value="Ribosome_mat_RimM"/>
    <property type="match status" value="1"/>
</dbReference>
<dbReference type="GO" id="GO:0005737">
    <property type="term" value="C:cytoplasm"/>
    <property type="evidence" value="ECO:0007669"/>
    <property type="project" value="UniProtKB-SubCell"/>
</dbReference>
<dbReference type="GO" id="GO:0042274">
    <property type="term" value="P:ribosomal small subunit biogenesis"/>
    <property type="evidence" value="ECO:0007669"/>
    <property type="project" value="UniProtKB-UniRule"/>
</dbReference>
<dbReference type="InterPro" id="IPR011961">
    <property type="entry name" value="RimM"/>
</dbReference>
<dbReference type="Pfam" id="PF24986">
    <property type="entry name" value="PRC_RimM"/>
    <property type="match status" value="1"/>
</dbReference>
<evidence type="ECO:0000259" key="3">
    <source>
        <dbReference type="Pfam" id="PF24986"/>
    </source>
</evidence>
<dbReference type="InterPro" id="IPR002676">
    <property type="entry name" value="RimM_N"/>
</dbReference>
<sequence>MEFLQVGKIVNTHALQGEVKVVSNSDFKEERFKKGSQLFIEFNGEYIEVIVATHREHKGADLLKFKHLNSINDVEKYKGCDLLVSAENLDDLDENEFYYFEIIGCTVKATTGEEIGEITEILETGANDVWVVKRKGQKDALIPYIEDVVKSVDVEAKEVIIEVLEGLL</sequence>
<proteinExistence type="inferred from homology"/>
<dbReference type="AlphaFoldDB" id="A0A173R2Q9"/>
<name>A0A173R2Q9_9FIRM</name>
<evidence type="ECO:0000259" key="2">
    <source>
        <dbReference type="Pfam" id="PF01782"/>
    </source>
</evidence>
<comment type="subcellular location">
    <subcellularLocation>
        <location evidence="1">Cytoplasm</location>
    </subcellularLocation>
</comment>
<dbReference type="SUPFAM" id="SSF50447">
    <property type="entry name" value="Translation proteins"/>
    <property type="match status" value="1"/>
</dbReference>
<dbReference type="PANTHER" id="PTHR33692">
    <property type="entry name" value="RIBOSOME MATURATION FACTOR RIMM"/>
    <property type="match status" value="1"/>
</dbReference>
<comment type="caution">
    <text evidence="4">The sequence shown here is derived from an EMBL/GenBank/DDBJ whole genome shotgun (WGS) entry which is preliminary data.</text>
</comment>
<dbReference type="GO" id="GO:0005840">
    <property type="term" value="C:ribosome"/>
    <property type="evidence" value="ECO:0007669"/>
    <property type="project" value="InterPro"/>
</dbReference>
<gene>
    <name evidence="1 4" type="primary">rimM</name>
    <name evidence="4" type="ORF">GMA92_05070</name>
</gene>